<reference evidence="10 11" key="1">
    <citation type="submission" date="2020-02" db="EMBL/GenBank/DDBJ databases">
        <authorList>
            <person name="Hogendoorn C."/>
        </authorList>
    </citation>
    <scope>NUCLEOTIDE SEQUENCE [LARGE SCALE GENOMIC DNA]</scope>
    <source>
        <strain evidence="10">R501</strain>
    </source>
</reference>
<comment type="function">
    <text evidence="5">Specifically catalyzes the decarboxylation of meso-diaminopimelate (meso-DAP) to L-lysine.</text>
</comment>
<feature type="binding site" evidence="5">
    <location>
        <begin position="286"/>
        <end position="289"/>
    </location>
    <ligand>
        <name>pyridoxal 5'-phosphate</name>
        <dbReference type="ChEBI" id="CHEBI:597326"/>
    </ligand>
</feature>
<feature type="active site" description="Proton donor" evidence="7">
    <location>
        <position position="356"/>
    </location>
</feature>
<dbReference type="PRINTS" id="PR01179">
    <property type="entry name" value="ODADCRBXLASE"/>
</dbReference>
<feature type="binding site" evidence="5">
    <location>
        <position position="289"/>
    </location>
    <ligand>
        <name>substrate</name>
    </ligand>
</feature>
<comment type="similarity">
    <text evidence="5">Belongs to the Orn/Lys/Arg decarboxylase class-II family. LysA subfamily.</text>
</comment>
<evidence type="ECO:0000313" key="11">
    <source>
        <dbReference type="Proteomes" id="UP000503399"/>
    </source>
</evidence>
<dbReference type="GO" id="GO:0030170">
    <property type="term" value="F:pyridoxal phosphate binding"/>
    <property type="evidence" value="ECO:0007669"/>
    <property type="project" value="UniProtKB-UniRule"/>
</dbReference>
<keyword evidence="4 5" id="KW-0456">Lyase</keyword>
<keyword evidence="3 5" id="KW-0663">Pyridoxal phosphate</keyword>
<dbReference type="PANTHER" id="PTHR43727:SF2">
    <property type="entry name" value="GROUP IV DECARBOXYLASE"/>
    <property type="match status" value="1"/>
</dbReference>
<dbReference type="EMBL" id="LR778114">
    <property type="protein sequence ID" value="CAB1128695.1"/>
    <property type="molecule type" value="Genomic_DNA"/>
</dbReference>
<dbReference type="Proteomes" id="UP000503399">
    <property type="component" value="Chromosome"/>
</dbReference>
<dbReference type="InterPro" id="IPR000183">
    <property type="entry name" value="Orn/DAP/Arg_de-COase"/>
</dbReference>
<dbReference type="Gene3D" id="3.20.20.10">
    <property type="entry name" value="Alanine racemase"/>
    <property type="match status" value="1"/>
</dbReference>
<gene>
    <name evidence="5 10" type="primary">lysA</name>
    <name evidence="10" type="ORF">R50_1189</name>
</gene>
<dbReference type="InterPro" id="IPR029066">
    <property type="entry name" value="PLP-binding_barrel"/>
</dbReference>
<feature type="binding site" evidence="5">
    <location>
        <position position="385"/>
    </location>
    <ligand>
        <name>substrate</name>
    </ligand>
</feature>
<dbReference type="Gene3D" id="2.40.37.10">
    <property type="entry name" value="Lyase, Ornithine Decarboxylase, Chain A, domain 1"/>
    <property type="match status" value="1"/>
</dbReference>
<feature type="binding site" evidence="5">
    <location>
        <position position="245"/>
    </location>
    <ligand>
        <name>pyridoxal 5'-phosphate</name>
        <dbReference type="ChEBI" id="CHEBI:597326"/>
    </ligand>
</feature>
<name>A0A6F8ZGW1_9FIRM</name>
<dbReference type="AlphaFoldDB" id="A0A6F8ZGW1"/>
<dbReference type="InterPro" id="IPR002986">
    <property type="entry name" value="DAP_deCOOHase_LysA"/>
</dbReference>
<comment type="catalytic activity">
    <reaction evidence="5 8">
        <text>meso-2,6-diaminopimelate + H(+) = L-lysine + CO2</text>
        <dbReference type="Rhea" id="RHEA:15101"/>
        <dbReference type="ChEBI" id="CHEBI:15378"/>
        <dbReference type="ChEBI" id="CHEBI:16526"/>
        <dbReference type="ChEBI" id="CHEBI:32551"/>
        <dbReference type="ChEBI" id="CHEBI:57791"/>
        <dbReference type="EC" id="4.1.1.20"/>
    </reaction>
</comment>
<feature type="binding site" evidence="5">
    <location>
        <position position="357"/>
    </location>
    <ligand>
        <name>substrate</name>
    </ligand>
</feature>
<keyword evidence="5 8" id="KW-0457">Lysine biosynthesis</keyword>
<dbReference type="FunFam" id="3.20.20.10:FF:000003">
    <property type="entry name" value="Diaminopimelate decarboxylase"/>
    <property type="match status" value="1"/>
</dbReference>
<keyword evidence="2 5" id="KW-0210">Decarboxylase</keyword>
<dbReference type="SUPFAM" id="SSF51419">
    <property type="entry name" value="PLP-binding barrel"/>
    <property type="match status" value="1"/>
</dbReference>
<feature type="modified residue" description="N6-(pyridoxal phosphate)lysine" evidence="5 7">
    <location>
        <position position="63"/>
    </location>
</feature>
<evidence type="ECO:0000313" key="10">
    <source>
        <dbReference type="EMBL" id="CAB1128695.1"/>
    </source>
</evidence>
<dbReference type="InterPro" id="IPR009006">
    <property type="entry name" value="Ala_racemase/Decarboxylase_C"/>
</dbReference>
<dbReference type="UniPathway" id="UPA00034">
    <property type="reaction ID" value="UER00027"/>
</dbReference>
<proteinExistence type="inferred from homology"/>
<evidence type="ECO:0000256" key="7">
    <source>
        <dbReference type="PIRSR" id="PIRSR600183-50"/>
    </source>
</evidence>
<keyword evidence="11" id="KW-1185">Reference proteome</keyword>
<evidence type="ECO:0000256" key="5">
    <source>
        <dbReference type="HAMAP-Rule" id="MF_02120"/>
    </source>
</evidence>
<dbReference type="GO" id="GO:0008836">
    <property type="term" value="F:diaminopimelate decarboxylase activity"/>
    <property type="evidence" value="ECO:0007669"/>
    <property type="project" value="UniProtKB-UniRule"/>
</dbReference>
<evidence type="ECO:0000256" key="1">
    <source>
        <dbReference type="ARBA" id="ARBA00001933"/>
    </source>
</evidence>
<dbReference type="GO" id="GO:0009089">
    <property type="term" value="P:lysine biosynthetic process via diaminopimelate"/>
    <property type="evidence" value="ECO:0007669"/>
    <property type="project" value="UniProtKB-UniRule"/>
</dbReference>
<sequence>MQPDTLAMDAAGYLSIAGIRVADLARRYGTPLYVFDLETLDRRLAAYRVPGLPVPVDVYYAGKAFLCTAMAGFLADRGVGLDAVSGGELFTALAGGLDAARIVFHGNVKTPLEITQAVEAGVGAVVVDSLDELGPLAQEARRQGRTVPVLVRVTPGIEAHTHAFIRTGQYDSKFGFALTGGLAEAAVQAVLAEPALRLIGLHSHIGSQILDLEPFVANVEVLMGFSRHLARRYGWWPQVLDVGGGLGVRYQPEDDPPPTAAVLEAMARAAVTGTPAGREPPRLAVEPGRSIVAEAGVTIYRIGAMKTVPGGRRYWAVDGGMGDNIRPALYQARYQALVDGRRGPPEETVTLAGRYCESGDILIQEARLPAAAVGDLVVVLGTGAYNYAMASNYNRVPRPAVVTVRNGTSRVWVEREGYSDLLRLDRPWEPW</sequence>
<keyword evidence="5" id="KW-0028">Amino-acid biosynthesis</keyword>
<dbReference type="NCBIfam" id="TIGR01048">
    <property type="entry name" value="lysA"/>
    <property type="match status" value="1"/>
</dbReference>
<evidence type="ECO:0000259" key="9">
    <source>
        <dbReference type="Pfam" id="PF02784"/>
    </source>
</evidence>
<comment type="pathway">
    <text evidence="5 8">Amino-acid biosynthesis; L-lysine biosynthesis via DAP pathway; L-lysine from DL-2,6-diaminopimelate: step 1/1.</text>
</comment>
<dbReference type="InterPro" id="IPR022653">
    <property type="entry name" value="De-COase2_pyr-phos_BS"/>
</dbReference>
<evidence type="ECO:0000256" key="6">
    <source>
        <dbReference type="NCBIfam" id="TIGR01048"/>
    </source>
</evidence>
<dbReference type="PROSITE" id="PS00879">
    <property type="entry name" value="ODR_DC_2_2"/>
    <property type="match status" value="1"/>
</dbReference>
<dbReference type="SUPFAM" id="SSF50621">
    <property type="entry name" value="Alanine racemase C-terminal domain-like"/>
    <property type="match status" value="1"/>
</dbReference>
<dbReference type="PANTHER" id="PTHR43727">
    <property type="entry name" value="DIAMINOPIMELATE DECARBOXYLASE"/>
    <property type="match status" value="1"/>
</dbReference>
<dbReference type="InterPro" id="IPR022644">
    <property type="entry name" value="De-COase2_N"/>
</dbReference>
<feature type="binding site" evidence="5">
    <location>
        <position position="330"/>
    </location>
    <ligand>
        <name>substrate</name>
    </ligand>
</feature>
<evidence type="ECO:0000256" key="2">
    <source>
        <dbReference type="ARBA" id="ARBA00022793"/>
    </source>
</evidence>
<evidence type="ECO:0000256" key="3">
    <source>
        <dbReference type="ARBA" id="ARBA00022898"/>
    </source>
</evidence>
<dbReference type="PROSITE" id="PS00878">
    <property type="entry name" value="ODR_DC_2_1"/>
    <property type="match status" value="1"/>
</dbReference>
<evidence type="ECO:0000256" key="4">
    <source>
        <dbReference type="ARBA" id="ARBA00023239"/>
    </source>
</evidence>
<feature type="binding site" evidence="5">
    <location>
        <position position="385"/>
    </location>
    <ligand>
        <name>pyridoxal 5'-phosphate</name>
        <dbReference type="ChEBI" id="CHEBI:597326"/>
    </ligand>
</feature>
<dbReference type="CDD" id="cd06828">
    <property type="entry name" value="PLPDE_III_DapDC"/>
    <property type="match status" value="1"/>
</dbReference>
<feature type="binding site" evidence="5">
    <location>
        <position position="326"/>
    </location>
    <ligand>
        <name>substrate</name>
    </ligand>
</feature>
<organism evidence="10 11">
    <name type="scientific">Candidatus Hydrogenisulfobacillus filiaventi</name>
    <dbReference type="NCBI Taxonomy" id="2707344"/>
    <lineage>
        <taxon>Bacteria</taxon>
        <taxon>Bacillati</taxon>
        <taxon>Bacillota</taxon>
        <taxon>Clostridia</taxon>
        <taxon>Eubacteriales</taxon>
        <taxon>Clostridiales Family XVII. Incertae Sedis</taxon>
        <taxon>Candidatus Hydrogenisulfobacillus</taxon>
    </lineage>
</organism>
<dbReference type="InterPro" id="IPR022657">
    <property type="entry name" value="De-COase2_CS"/>
</dbReference>
<evidence type="ECO:0000256" key="8">
    <source>
        <dbReference type="RuleBase" id="RU003738"/>
    </source>
</evidence>
<protein>
    <recommendedName>
        <fullName evidence="5 6">Diaminopimelate decarboxylase</fullName>
        <shortName evidence="5">DAP decarboxylase</shortName>
        <shortName evidence="5">DAPDC</shortName>
        <ecNumber evidence="5 6">4.1.1.20</ecNumber>
    </recommendedName>
</protein>
<feature type="domain" description="Orn/DAP/Arg decarboxylase 2 N-terminal" evidence="9">
    <location>
        <begin position="52"/>
        <end position="293"/>
    </location>
</feature>
<dbReference type="EC" id="4.1.1.20" evidence="5 6"/>
<comment type="cofactor">
    <cofactor evidence="1 5 7 8">
        <name>pyridoxal 5'-phosphate</name>
        <dbReference type="ChEBI" id="CHEBI:597326"/>
    </cofactor>
</comment>
<dbReference type="PRINTS" id="PR01181">
    <property type="entry name" value="DAPDCRBXLASE"/>
</dbReference>
<dbReference type="HAMAP" id="MF_02120">
    <property type="entry name" value="LysA"/>
    <property type="match status" value="1"/>
</dbReference>
<accession>A0A6F8ZGW1</accession>
<comment type="subunit">
    <text evidence="5">Homodimer.</text>
</comment>
<dbReference type="Pfam" id="PF02784">
    <property type="entry name" value="Orn_Arg_deC_N"/>
    <property type="match status" value="1"/>
</dbReference>
<dbReference type="KEGG" id="hfv:R50_1189"/>